<protein>
    <submittedName>
        <fullName evidence="1">Uncharacterized protein</fullName>
    </submittedName>
</protein>
<gene>
    <name evidence="1" type="ORF">HKK74_16530</name>
</gene>
<dbReference type="RefSeq" id="WP_187244110.1">
    <property type="nucleotide sequence ID" value="NZ_BAAAOK010000004.1"/>
</dbReference>
<reference evidence="1 2" key="1">
    <citation type="submission" date="2020-06" db="EMBL/GenBank/DDBJ databases">
        <title>Actinomadura xiongansis sp. nov., isolated from soil of Baiyangdian.</title>
        <authorList>
            <person name="Zhang X."/>
        </authorList>
    </citation>
    <scope>NUCLEOTIDE SEQUENCE [LARGE SCALE GENOMIC DNA]</scope>
    <source>
        <strain evidence="1 2">HBUM206468</strain>
    </source>
</reference>
<comment type="caution">
    <text evidence="1">The sequence shown here is derived from an EMBL/GenBank/DDBJ whole genome shotgun (WGS) entry which is preliminary data.</text>
</comment>
<sequence>MIESQLNYLIDALRVLDRRGVVALDTRRDRQGAYNAGIQWRFARSVWTTGRCTSRCLAPDGRDGTLRPDYSVRFRHRIAGCALATTSCSFVRPPRPEDESCLGTEEGNVDR</sequence>
<keyword evidence="2" id="KW-1185">Reference proteome</keyword>
<name>A0ABR7LRH5_9ACTN</name>
<dbReference type="Proteomes" id="UP000805614">
    <property type="component" value="Unassembled WGS sequence"/>
</dbReference>
<dbReference type="EMBL" id="JABVEC010000011">
    <property type="protein sequence ID" value="MBC6467097.1"/>
    <property type="molecule type" value="Genomic_DNA"/>
</dbReference>
<evidence type="ECO:0000313" key="1">
    <source>
        <dbReference type="EMBL" id="MBC6467097.1"/>
    </source>
</evidence>
<evidence type="ECO:0000313" key="2">
    <source>
        <dbReference type="Proteomes" id="UP000805614"/>
    </source>
</evidence>
<organism evidence="1 2">
    <name type="scientific">Actinomadura alba</name>
    <dbReference type="NCBI Taxonomy" id="406431"/>
    <lineage>
        <taxon>Bacteria</taxon>
        <taxon>Bacillati</taxon>
        <taxon>Actinomycetota</taxon>
        <taxon>Actinomycetes</taxon>
        <taxon>Streptosporangiales</taxon>
        <taxon>Thermomonosporaceae</taxon>
        <taxon>Actinomadura</taxon>
    </lineage>
</organism>
<accession>A0ABR7LRH5</accession>
<proteinExistence type="predicted"/>